<protein>
    <submittedName>
        <fullName evidence="1">Uncharacterized protein</fullName>
    </submittedName>
</protein>
<accession>A0A833W3N5</accession>
<evidence type="ECO:0000313" key="1">
    <source>
        <dbReference type="EMBL" id="KAF3422862.1"/>
    </source>
</evidence>
<dbReference type="InterPro" id="IPR033305">
    <property type="entry name" value="Hydin-like"/>
</dbReference>
<sequence>MGPYMVTRSSSALIPFKNVFSEAKVFDFIVDVPDIFILNTASIILESKQVINKIYIKYEIMSIDIKVDIQDEQEGEHTEKEKYPVTGKLTVYCTDHAFSYINWVYV</sequence>
<comment type="caution">
    <text evidence="1">The sequence shown here is derived from an EMBL/GenBank/DDBJ whole genome shotgun (WGS) entry which is preliminary data.</text>
</comment>
<dbReference type="EMBL" id="WNWW01000636">
    <property type="protein sequence ID" value="KAF3422862.1"/>
    <property type="molecule type" value="Genomic_DNA"/>
</dbReference>
<evidence type="ECO:0000313" key="2">
    <source>
        <dbReference type="Proteomes" id="UP000655588"/>
    </source>
</evidence>
<dbReference type="GO" id="GO:0003341">
    <property type="term" value="P:cilium movement"/>
    <property type="evidence" value="ECO:0007669"/>
    <property type="project" value="TreeGrafter"/>
</dbReference>
<organism evidence="1 2">
    <name type="scientific">Frieseomelitta varia</name>
    <dbReference type="NCBI Taxonomy" id="561572"/>
    <lineage>
        <taxon>Eukaryota</taxon>
        <taxon>Metazoa</taxon>
        <taxon>Ecdysozoa</taxon>
        <taxon>Arthropoda</taxon>
        <taxon>Hexapoda</taxon>
        <taxon>Insecta</taxon>
        <taxon>Pterygota</taxon>
        <taxon>Neoptera</taxon>
        <taxon>Endopterygota</taxon>
        <taxon>Hymenoptera</taxon>
        <taxon>Apocrita</taxon>
        <taxon>Aculeata</taxon>
        <taxon>Apoidea</taxon>
        <taxon>Anthophila</taxon>
        <taxon>Apidae</taxon>
        <taxon>Frieseomelitta</taxon>
    </lineage>
</organism>
<dbReference type="PANTHER" id="PTHR23053">
    <property type="entry name" value="DLEC1 DELETED IN LUNG AND ESOPHAGEAL CANCER 1"/>
    <property type="match status" value="1"/>
</dbReference>
<dbReference type="GO" id="GO:0005930">
    <property type="term" value="C:axoneme"/>
    <property type="evidence" value="ECO:0007669"/>
    <property type="project" value="TreeGrafter"/>
</dbReference>
<keyword evidence="2" id="KW-1185">Reference proteome</keyword>
<proteinExistence type="predicted"/>
<dbReference type="PANTHER" id="PTHR23053:SF0">
    <property type="entry name" value="HYDROCEPHALUS-INDUCING PROTEIN HOMOLOG"/>
    <property type="match status" value="1"/>
</dbReference>
<dbReference type="AlphaFoldDB" id="A0A833W3N5"/>
<dbReference type="GO" id="GO:1904158">
    <property type="term" value="P:axonemal central apparatus assembly"/>
    <property type="evidence" value="ECO:0007669"/>
    <property type="project" value="TreeGrafter"/>
</dbReference>
<dbReference type="Proteomes" id="UP000655588">
    <property type="component" value="Unassembled WGS sequence"/>
</dbReference>
<name>A0A833W3N5_9HYME</name>
<reference evidence="1" key="1">
    <citation type="submission" date="2019-11" db="EMBL/GenBank/DDBJ databases">
        <title>The nuclear and mitochondrial genomes of Frieseomelitta varia - a highly eusocial stingless bee (Meliponini) with a permanently sterile worker caste.</title>
        <authorList>
            <person name="Freitas F.C.P."/>
            <person name="Lourenco A.P."/>
            <person name="Nunes F.M.F."/>
            <person name="Paschoal A.R."/>
            <person name="Abreu F.C.P."/>
            <person name="Barbin F.O."/>
            <person name="Bataglia L."/>
            <person name="Cardoso-Junior C.A.M."/>
            <person name="Cervoni M.S."/>
            <person name="Silva S.R."/>
            <person name="Dalarmi F."/>
            <person name="Del Lama M.A."/>
            <person name="Depintor T.S."/>
            <person name="Ferreira K.M."/>
            <person name="Goria P.S."/>
            <person name="Jaskot M.C."/>
            <person name="Lago D.C."/>
            <person name="Luna-Lucena D."/>
            <person name="Moda L.M."/>
            <person name="Nascimento L."/>
            <person name="Pedrino M."/>
            <person name="Rabico F.O."/>
            <person name="Sanches F.C."/>
            <person name="Santos D.E."/>
            <person name="Santos C.G."/>
            <person name="Vieira J."/>
            <person name="Lopes T.F."/>
            <person name="Barchuk A.R."/>
            <person name="Hartfelder K."/>
            <person name="Simoes Z.L.P."/>
            <person name="Bitondi M.M.G."/>
            <person name="Pinheiro D.G."/>
        </authorList>
    </citation>
    <scope>NUCLEOTIDE SEQUENCE</scope>
    <source>
        <strain evidence="1">USP_RPSP 00005682</strain>
        <tissue evidence="1">Whole individual</tissue>
    </source>
</reference>
<gene>
    <name evidence="1" type="ORF">E2986_11183</name>
</gene>